<proteinExistence type="predicted"/>
<reference evidence="2" key="1">
    <citation type="journal article" date="2021" name="Genome Biol. Evol.">
        <title>The assembled and annotated genome of the fairy-ring fungus Marasmius oreades.</title>
        <authorList>
            <person name="Hiltunen M."/>
            <person name="Ament-Velasquez S.L."/>
            <person name="Johannesson H."/>
        </authorList>
    </citation>
    <scope>NUCLEOTIDE SEQUENCE</scope>
    <source>
        <strain evidence="2">03SP1</strain>
    </source>
</reference>
<dbReference type="GeneID" id="66074265"/>
<feature type="region of interest" description="Disordered" evidence="1">
    <location>
        <begin position="338"/>
        <end position="365"/>
    </location>
</feature>
<accession>A0A9P7V090</accession>
<dbReference type="KEGG" id="more:E1B28_005189"/>
<dbReference type="OrthoDB" id="3037680at2759"/>
<evidence type="ECO:0000256" key="1">
    <source>
        <dbReference type="SAM" id="MobiDB-lite"/>
    </source>
</evidence>
<evidence type="ECO:0000313" key="3">
    <source>
        <dbReference type="Proteomes" id="UP001049176"/>
    </source>
</evidence>
<dbReference type="AlphaFoldDB" id="A0A9P7V090"/>
<dbReference type="EMBL" id="CM032182">
    <property type="protein sequence ID" value="KAG7097878.1"/>
    <property type="molecule type" value="Genomic_DNA"/>
</dbReference>
<sequence>MQLFGINRSSVPLLIFYGELVPIAHFWDRLGAFGRGYVLTLACRIWYCSPTTVWIDSEQGTLIRGLEGPNHYLGDADAFNHNVVKSLPSSVELLDEDVCFRYFSQFPLGKGFDRDAIDIIHSMSERGAAGSPVINRPRPHVLSSKTDSLITVGSIVWENYGCFGDQVVMTDGRTRFTLTDSDKDPRLHLCSDVDQNSWMSQASSVFHRLGISLDDDLSPYKFAVPVIRLTASIGNSQQRSEDQPIYFFLHPVPEHGVPTHTWSYDADGKTSIPYHHCEYLGLPTELSMNRFTWTCWPQSETYKSIHKWQVARGFDPTTTEFARYLEYSIFEVQPESVSSQIEELDPSEASSSSIVENPRKNDPGQSAVSSIWSAITAPLTYAADEDSKISAALM</sequence>
<dbReference type="RefSeq" id="XP_043014348.1">
    <property type="nucleotide sequence ID" value="XM_043149740.1"/>
</dbReference>
<keyword evidence="3" id="KW-1185">Reference proteome</keyword>
<comment type="caution">
    <text evidence="2">The sequence shown here is derived from an EMBL/GenBank/DDBJ whole genome shotgun (WGS) entry which is preliminary data.</text>
</comment>
<gene>
    <name evidence="2" type="ORF">E1B28_005189</name>
</gene>
<evidence type="ECO:0000313" key="2">
    <source>
        <dbReference type="EMBL" id="KAG7097878.1"/>
    </source>
</evidence>
<protein>
    <submittedName>
        <fullName evidence="2">Uncharacterized protein</fullName>
    </submittedName>
</protein>
<dbReference type="Proteomes" id="UP001049176">
    <property type="component" value="Chromosome 2"/>
</dbReference>
<organism evidence="2 3">
    <name type="scientific">Marasmius oreades</name>
    <name type="common">fairy-ring Marasmius</name>
    <dbReference type="NCBI Taxonomy" id="181124"/>
    <lineage>
        <taxon>Eukaryota</taxon>
        <taxon>Fungi</taxon>
        <taxon>Dikarya</taxon>
        <taxon>Basidiomycota</taxon>
        <taxon>Agaricomycotina</taxon>
        <taxon>Agaricomycetes</taxon>
        <taxon>Agaricomycetidae</taxon>
        <taxon>Agaricales</taxon>
        <taxon>Marasmiineae</taxon>
        <taxon>Marasmiaceae</taxon>
        <taxon>Marasmius</taxon>
    </lineage>
</organism>
<name>A0A9P7V090_9AGAR</name>